<gene>
    <name evidence="1" type="ordered locus">KNP414_06023</name>
</gene>
<protein>
    <submittedName>
        <fullName evidence="1">Uncharacterized protein</fullName>
    </submittedName>
</protein>
<reference evidence="2" key="1">
    <citation type="submission" date="2011-06" db="EMBL/GenBank/DDBJ databases">
        <title>Complete genome sequence of Paenibacillus mucilaginosus KNP414.</title>
        <authorList>
            <person name="Wang J."/>
            <person name="Hu S."/>
            <person name="Hu X."/>
            <person name="Zhang B."/>
            <person name="Dong D."/>
            <person name="Zhang S."/>
            <person name="Zhao K."/>
            <person name="Wu D."/>
        </authorList>
    </citation>
    <scope>NUCLEOTIDE SEQUENCE [LARGE SCALE GENOMIC DNA]</scope>
    <source>
        <strain evidence="2">KNP414</strain>
    </source>
</reference>
<evidence type="ECO:0000313" key="2">
    <source>
        <dbReference type="Proteomes" id="UP000006620"/>
    </source>
</evidence>
<sequence>MGSNLPQTSESPKACVDWKREGLRGRTRASLNITILSR</sequence>
<dbReference type="HOGENOM" id="CLU_3330988_0_0_9"/>
<organism evidence="1 2">
    <name type="scientific">Paenibacillus mucilaginosus (strain KNP414)</name>
    <dbReference type="NCBI Taxonomy" id="1036673"/>
    <lineage>
        <taxon>Bacteria</taxon>
        <taxon>Bacillati</taxon>
        <taxon>Bacillota</taxon>
        <taxon>Bacilli</taxon>
        <taxon>Bacillales</taxon>
        <taxon>Paenibacillaceae</taxon>
        <taxon>Paenibacillus</taxon>
    </lineage>
</organism>
<dbReference type="AlphaFoldDB" id="F8FEE8"/>
<name>F8FEE8_PAEMK</name>
<evidence type="ECO:0000313" key="1">
    <source>
        <dbReference type="EMBL" id="AEI44547.1"/>
    </source>
</evidence>
<dbReference type="Proteomes" id="UP000006620">
    <property type="component" value="Chromosome"/>
</dbReference>
<proteinExistence type="predicted"/>
<dbReference type="KEGG" id="pms:KNP414_06023"/>
<accession>F8FEE8</accession>
<dbReference type="EMBL" id="CP002869">
    <property type="protein sequence ID" value="AEI44547.1"/>
    <property type="molecule type" value="Genomic_DNA"/>
</dbReference>
<reference evidence="1 2" key="2">
    <citation type="journal article" date="2013" name="Genome Announc.">
        <title>Genome Sequence of Growth-Improving Paenibacillus mucilaginosus Strain KNP414.</title>
        <authorList>
            <person name="Lu J.J."/>
            <person name="Wang J.F."/>
            <person name="Hu X.F."/>
        </authorList>
    </citation>
    <scope>NUCLEOTIDE SEQUENCE [LARGE SCALE GENOMIC DNA]</scope>
    <source>
        <strain evidence="1 2">KNP414</strain>
    </source>
</reference>